<keyword evidence="1" id="KW-1133">Transmembrane helix</keyword>
<sequence length="194" mass="21125">MQSFVVRPMTWPVLRLFNRSPLIRVSDRIEAAAVTLAVMFVVIATACAGAAGTMIHDVQARKYLEQAHSRHAVVARAVQNSEPTPEAGAFIVNVRWRLNGVEHTDLLGWNKPVTIGAPLDIWVDDNGSRVAPPSPVARAAVDALSTAVVGWFVVVMAIAQVVNAVRAHASRMRDAQWEQDLRGLVDGGRSNRPH</sequence>
<dbReference type="KEGG" id="mcoo:MCOO_18850"/>
<evidence type="ECO:0000313" key="2">
    <source>
        <dbReference type="EMBL" id="BBX45870.1"/>
    </source>
</evidence>
<dbReference type="PANTHER" id="PTHR42305">
    <property type="entry name" value="MEMBRANE PROTEIN RV1733C-RELATED"/>
    <property type="match status" value="1"/>
</dbReference>
<dbReference type="PANTHER" id="PTHR42305:SF1">
    <property type="entry name" value="MEMBRANE PROTEIN RV1733C-RELATED"/>
    <property type="match status" value="1"/>
</dbReference>
<evidence type="ECO:0000313" key="3">
    <source>
        <dbReference type="Proteomes" id="UP000465866"/>
    </source>
</evidence>
<keyword evidence="1" id="KW-0812">Transmembrane</keyword>
<feature type="transmembrane region" description="Helical" evidence="1">
    <location>
        <begin position="31"/>
        <end position="55"/>
    </location>
</feature>
<organism evidence="2 3">
    <name type="scientific">Mycobacterium cookii</name>
    <dbReference type="NCBI Taxonomy" id="1775"/>
    <lineage>
        <taxon>Bacteria</taxon>
        <taxon>Bacillati</taxon>
        <taxon>Actinomycetota</taxon>
        <taxon>Actinomycetes</taxon>
        <taxon>Mycobacteriales</taxon>
        <taxon>Mycobacteriaceae</taxon>
        <taxon>Mycobacterium</taxon>
    </lineage>
</organism>
<proteinExistence type="predicted"/>
<accession>A0A7I7KUS9</accession>
<protein>
    <submittedName>
        <fullName evidence="2">Membrane protein</fullName>
    </submittedName>
</protein>
<keyword evidence="3" id="KW-1185">Reference proteome</keyword>
<name>A0A7I7KUS9_9MYCO</name>
<gene>
    <name evidence="2" type="ORF">MCOO_18850</name>
</gene>
<dbReference type="RefSeq" id="WP_163776105.1">
    <property type="nucleotide sequence ID" value="NZ_AP022569.1"/>
</dbReference>
<reference evidence="2 3" key="1">
    <citation type="journal article" date="2019" name="Emerg. Microbes Infect.">
        <title>Comprehensive subspecies identification of 175 nontuberculous mycobacteria species based on 7547 genomic profiles.</title>
        <authorList>
            <person name="Matsumoto Y."/>
            <person name="Kinjo T."/>
            <person name="Motooka D."/>
            <person name="Nabeya D."/>
            <person name="Jung N."/>
            <person name="Uechi K."/>
            <person name="Horii T."/>
            <person name="Iida T."/>
            <person name="Fujita J."/>
            <person name="Nakamura S."/>
        </authorList>
    </citation>
    <scope>NUCLEOTIDE SEQUENCE [LARGE SCALE GENOMIC DNA]</scope>
    <source>
        <strain evidence="2 3">JCM 12404</strain>
    </source>
</reference>
<dbReference type="AlphaFoldDB" id="A0A7I7KUS9"/>
<evidence type="ECO:0000256" key="1">
    <source>
        <dbReference type="SAM" id="Phobius"/>
    </source>
</evidence>
<dbReference type="InterPro" id="IPR039708">
    <property type="entry name" value="MT1774/Rv1733c-like"/>
</dbReference>
<dbReference type="EMBL" id="AP022569">
    <property type="protein sequence ID" value="BBX45870.1"/>
    <property type="molecule type" value="Genomic_DNA"/>
</dbReference>
<feature type="transmembrane region" description="Helical" evidence="1">
    <location>
        <begin position="143"/>
        <end position="165"/>
    </location>
</feature>
<dbReference type="Proteomes" id="UP000465866">
    <property type="component" value="Chromosome"/>
</dbReference>
<keyword evidence="1" id="KW-0472">Membrane</keyword>